<organism evidence="2 3">
    <name type="scientific">Maccoyibacter intestinihominis</name>
    <dbReference type="NCBI Taxonomy" id="3133499"/>
    <lineage>
        <taxon>Bacteria</taxon>
        <taxon>Bacillati</taxon>
        <taxon>Bacillota</taxon>
        <taxon>Clostridia</taxon>
        <taxon>Lachnospirales</taxon>
        <taxon>Lachnospiraceae</taxon>
        <taxon>Maccoyibacter</taxon>
    </lineage>
</organism>
<name>A0ABV1HBP9_9FIRM</name>
<gene>
    <name evidence="2" type="ORF">WMO43_04520</name>
</gene>
<keyword evidence="3" id="KW-1185">Reference proteome</keyword>
<dbReference type="Proteomes" id="UP001454489">
    <property type="component" value="Unassembled WGS sequence"/>
</dbReference>
<proteinExistence type="predicted"/>
<sequence>MKIADFNISARAKSCLLRAGYSDIEDLQGISNDILLNIKNINLNCVSEIRNAIDSLQSMKDKRDCTRSD</sequence>
<evidence type="ECO:0000313" key="3">
    <source>
        <dbReference type="Proteomes" id="UP001454489"/>
    </source>
</evidence>
<keyword evidence="2" id="KW-0240">DNA-directed RNA polymerase</keyword>
<comment type="caution">
    <text evidence="2">The sequence shown here is derived from an EMBL/GenBank/DDBJ whole genome shotgun (WGS) entry which is preliminary data.</text>
</comment>
<accession>A0ABV1HBP9</accession>
<dbReference type="Gene3D" id="1.10.150.20">
    <property type="entry name" value="5' to 3' exonuclease, C-terminal subdomain"/>
    <property type="match status" value="1"/>
</dbReference>
<dbReference type="RefSeq" id="WP_353530219.1">
    <property type="nucleotide sequence ID" value="NZ_JBBMEX010000003.1"/>
</dbReference>
<evidence type="ECO:0000259" key="1">
    <source>
        <dbReference type="Pfam" id="PF03118"/>
    </source>
</evidence>
<dbReference type="EMBL" id="JBBMEX010000003">
    <property type="protein sequence ID" value="MEQ2557142.1"/>
    <property type="molecule type" value="Genomic_DNA"/>
</dbReference>
<dbReference type="Pfam" id="PF03118">
    <property type="entry name" value="RNA_pol_A_CTD"/>
    <property type="match status" value="1"/>
</dbReference>
<feature type="domain" description="RNA polymerase alpha subunit C-terminal" evidence="1">
    <location>
        <begin position="1"/>
        <end position="53"/>
    </location>
</feature>
<dbReference type="GO" id="GO:0000428">
    <property type="term" value="C:DNA-directed RNA polymerase complex"/>
    <property type="evidence" value="ECO:0007669"/>
    <property type="project" value="UniProtKB-KW"/>
</dbReference>
<dbReference type="SUPFAM" id="SSF47789">
    <property type="entry name" value="C-terminal domain of RNA polymerase alpha subunit"/>
    <property type="match status" value="1"/>
</dbReference>
<protein>
    <submittedName>
        <fullName evidence="2">DNA-directed RNA polymerase subunit alpha C-terminal domain-containing protein</fullName>
    </submittedName>
</protein>
<dbReference type="InterPro" id="IPR011260">
    <property type="entry name" value="RNAP_asu_C"/>
</dbReference>
<reference evidence="2 3" key="1">
    <citation type="submission" date="2024-03" db="EMBL/GenBank/DDBJ databases">
        <title>Human intestinal bacterial collection.</title>
        <authorList>
            <person name="Pauvert C."/>
            <person name="Hitch T.C.A."/>
            <person name="Clavel T."/>
        </authorList>
    </citation>
    <scope>NUCLEOTIDE SEQUENCE [LARGE SCALE GENOMIC DNA]</scope>
    <source>
        <strain evidence="2 3">CLA-AA-H185</strain>
    </source>
</reference>
<evidence type="ECO:0000313" key="2">
    <source>
        <dbReference type="EMBL" id="MEQ2557142.1"/>
    </source>
</evidence>
<keyword evidence="2" id="KW-0804">Transcription</keyword>